<keyword evidence="5 10" id="KW-0963">Cytoplasm</keyword>
<dbReference type="STRING" id="1035.BN961_01425"/>
<dbReference type="InterPro" id="IPR047084">
    <property type="entry name" value="GFAT_N"/>
</dbReference>
<dbReference type="PANTHER" id="PTHR10937:SF0">
    <property type="entry name" value="GLUTAMINE--FRUCTOSE-6-PHOSPHATE TRANSAMINASE (ISOMERIZING)"/>
    <property type="match status" value="1"/>
</dbReference>
<dbReference type="EMBL" id="CCAZ020000001">
    <property type="protein sequence ID" value="CEG08017.1"/>
    <property type="molecule type" value="Genomic_DNA"/>
</dbReference>
<dbReference type="InterPro" id="IPR046348">
    <property type="entry name" value="SIS_dom_sf"/>
</dbReference>
<keyword evidence="7 10" id="KW-0808">Transferase</keyword>
<dbReference type="PROSITE" id="PS51278">
    <property type="entry name" value="GATASE_TYPE_2"/>
    <property type="match status" value="1"/>
</dbReference>
<dbReference type="SUPFAM" id="SSF53697">
    <property type="entry name" value="SIS domain"/>
    <property type="match status" value="1"/>
</dbReference>
<feature type="domain" description="SIS" evidence="12">
    <location>
        <begin position="456"/>
        <end position="598"/>
    </location>
</feature>
<dbReference type="Proteomes" id="UP000035762">
    <property type="component" value="Unassembled WGS sequence"/>
</dbReference>
<evidence type="ECO:0000313" key="14">
    <source>
        <dbReference type="Proteomes" id="UP000035762"/>
    </source>
</evidence>
<dbReference type="AlphaFoldDB" id="A0A090MP19"/>
<evidence type="ECO:0000313" key="13">
    <source>
        <dbReference type="EMBL" id="CEG08017.1"/>
    </source>
</evidence>
<evidence type="ECO:0000256" key="1">
    <source>
        <dbReference type="ARBA" id="ARBA00001031"/>
    </source>
</evidence>
<dbReference type="GO" id="GO:0005829">
    <property type="term" value="C:cytosol"/>
    <property type="evidence" value="ECO:0007669"/>
    <property type="project" value="TreeGrafter"/>
</dbReference>
<gene>
    <name evidence="13" type="primary">nodM</name>
    <name evidence="10" type="synonym">glmS</name>
    <name evidence="13" type="ORF">BN961_01425</name>
</gene>
<evidence type="ECO:0000256" key="6">
    <source>
        <dbReference type="ARBA" id="ARBA00022576"/>
    </source>
</evidence>
<dbReference type="InterPro" id="IPR029055">
    <property type="entry name" value="Ntn_hydrolases_N"/>
</dbReference>
<dbReference type="NCBIfam" id="NF001484">
    <property type="entry name" value="PRK00331.1"/>
    <property type="match status" value="1"/>
</dbReference>
<dbReference type="RefSeq" id="WP_048756048.1">
    <property type="nucleotide sequence ID" value="NZ_CCAZ020000001.1"/>
</dbReference>
<dbReference type="Gene3D" id="3.60.20.10">
    <property type="entry name" value="Glutamine Phosphoribosylpyrophosphate, subunit 1, domain 1"/>
    <property type="match status" value="1"/>
</dbReference>
<dbReference type="NCBIfam" id="TIGR01135">
    <property type="entry name" value="glmS"/>
    <property type="match status" value="1"/>
</dbReference>
<organism evidence="13 14">
    <name type="scientific">Afipia felis</name>
    <name type="common">Cat scratch disease bacillus</name>
    <dbReference type="NCBI Taxonomy" id="1035"/>
    <lineage>
        <taxon>Bacteria</taxon>
        <taxon>Pseudomonadati</taxon>
        <taxon>Pseudomonadota</taxon>
        <taxon>Alphaproteobacteria</taxon>
        <taxon>Hyphomicrobiales</taxon>
        <taxon>Nitrobacteraceae</taxon>
        <taxon>Afipia</taxon>
    </lineage>
</organism>
<dbReference type="Pfam" id="PF13522">
    <property type="entry name" value="GATase_6"/>
    <property type="match status" value="1"/>
</dbReference>
<evidence type="ECO:0000256" key="4">
    <source>
        <dbReference type="ARBA" id="ARBA00016090"/>
    </source>
</evidence>
<comment type="catalytic activity">
    <reaction evidence="1 10">
        <text>D-fructose 6-phosphate + L-glutamine = D-glucosamine 6-phosphate + L-glutamate</text>
        <dbReference type="Rhea" id="RHEA:13237"/>
        <dbReference type="ChEBI" id="CHEBI:29985"/>
        <dbReference type="ChEBI" id="CHEBI:58359"/>
        <dbReference type="ChEBI" id="CHEBI:58725"/>
        <dbReference type="ChEBI" id="CHEBI:61527"/>
        <dbReference type="EC" id="2.6.1.16"/>
    </reaction>
</comment>
<dbReference type="CDD" id="cd05008">
    <property type="entry name" value="SIS_GlmS_GlmD_1"/>
    <property type="match status" value="1"/>
</dbReference>
<dbReference type="FunFam" id="3.40.50.10490:FF:000001">
    <property type="entry name" value="Glutamine--fructose-6-phosphate aminotransferase [isomerizing]"/>
    <property type="match status" value="1"/>
</dbReference>
<evidence type="ECO:0000259" key="11">
    <source>
        <dbReference type="PROSITE" id="PS51278"/>
    </source>
</evidence>
<dbReference type="InterPro" id="IPR035490">
    <property type="entry name" value="GlmS/FrlB_SIS"/>
</dbReference>
<dbReference type="PROSITE" id="PS51464">
    <property type="entry name" value="SIS"/>
    <property type="match status" value="2"/>
</dbReference>
<dbReference type="GO" id="GO:0004360">
    <property type="term" value="F:glutamine-fructose-6-phosphate transaminase (isomerizing) activity"/>
    <property type="evidence" value="ECO:0007669"/>
    <property type="project" value="UniProtKB-UniRule"/>
</dbReference>
<keyword evidence="14" id="KW-1185">Reference proteome</keyword>
<dbReference type="FunFam" id="3.40.50.10490:FF:000002">
    <property type="entry name" value="Glutamine--fructose-6-phosphate aminotransferase [isomerizing]"/>
    <property type="match status" value="1"/>
</dbReference>
<evidence type="ECO:0000256" key="8">
    <source>
        <dbReference type="ARBA" id="ARBA00022737"/>
    </source>
</evidence>
<keyword evidence="6 10" id="KW-0032">Aminotransferase</keyword>
<dbReference type="OrthoDB" id="9761808at2"/>
<feature type="initiator methionine" description="Removed" evidence="10">
    <location>
        <position position="1"/>
    </location>
</feature>
<accession>A0A090MP19</accession>
<reference evidence="13 14" key="1">
    <citation type="journal article" date="2014" name="Genome Announc.">
        <title>Genome Sequence of Afipia felis Strain 76713, Isolated in Hospital Water Using an Amoeba Co-Culture Procedure.</title>
        <authorList>
            <person name="Benamar S."/>
            <person name="La Scola B."/>
            <person name="Croce O."/>
        </authorList>
    </citation>
    <scope>NUCLEOTIDE SEQUENCE [LARGE SCALE GENOMIC DNA]</scope>
    <source>
        <strain evidence="13 14">76713</strain>
    </source>
</reference>
<dbReference type="GO" id="GO:0006002">
    <property type="term" value="P:fructose 6-phosphate metabolic process"/>
    <property type="evidence" value="ECO:0007669"/>
    <property type="project" value="TreeGrafter"/>
</dbReference>
<dbReference type="InterPro" id="IPR001347">
    <property type="entry name" value="SIS_dom"/>
</dbReference>
<dbReference type="CDD" id="cd05009">
    <property type="entry name" value="SIS_GlmS_GlmD_2"/>
    <property type="match status" value="1"/>
</dbReference>
<dbReference type="GO" id="GO:0046349">
    <property type="term" value="P:amino sugar biosynthetic process"/>
    <property type="evidence" value="ECO:0007669"/>
    <property type="project" value="UniProtKB-ARBA"/>
</dbReference>
<keyword evidence="8" id="KW-0677">Repeat</keyword>
<comment type="function">
    <text evidence="10">Catalyzes the first step in hexosamine metabolism, converting fructose-6P into glucosamine-6P using glutamine as a nitrogen source.</text>
</comment>
<evidence type="ECO:0000256" key="3">
    <source>
        <dbReference type="ARBA" id="ARBA00012916"/>
    </source>
</evidence>
<dbReference type="GO" id="GO:0006487">
    <property type="term" value="P:protein N-linked glycosylation"/>
    <property type="evidence" value="ECO:0007669"/>
    <property type="project" value="TreeGrafter"/>
</dbReference>
<feature type="domain" description="SIS" evidence="12">
    <location>
        <begin position="284"/>
        <end position="423"/>
    </location>
</feature>
<proteinExistence type="inferred from homology"/>
<evidence type="ECO:0000256" key="5">
    <source>
        <dbReference type="ARBA" id="ARBA00022490"/>
    </source>
</evidence>
<comment type="caution">
    <text evidence="13">The sequence shown here is derived from an EMBL/GenBank/DDBJ whole genome shotgun (WGS) entry which is preliminary data.</text>
</comment>
<dbReference type="Gene3D" id="3.40.50.10490">
    <property type="entry name" value="Glucose-6-phosphate isomerase like protein, domain 1"/>
    <property type="match status" value="2"/>
</dbReference>
<dbReference type="InterPro" id="IPR035466">
    <property type="entry name" value="GlmS/AgaS_SIS"/>
</dbReference>
<evidence type="ECO:0000259" key="12">
    <source>
        <dbReference type="PROSITE" id="PS51464"/>
    </source>
</evidence>
<dbReference type="CDD" id="cd00714">
    <property type="entry name" value="GFAT"/>
    <property type="match status" value="1"/>
</dbReference>
<evidence type="ECO:0000256" key="10">
    <source>
        <dbReference type="HAMAP-Rule" id="MF_00164"/>
    </source>
</evidence>
<comment type="subunit">
    <text evidence="10">Homodimer.</text>
</comment>
<comment type="subcellular location">
    <subcellularLocation>
        <location evidence="2 10">Cytoplasm</location>
    </subcellularLocation>
</comment>
<dbReference type="InterPro" id="IPR017932">
    <property type="entry name" value="GATase_2_dom"/>
</dbReference>
<evidence type="ECO:0000256" key="9">
    <source>
        <dbReference type="ARBA" id="ARBA00022962"/>
    </source>
</evidence>
<evidence type="ECO:0000256" key="2">
    <source>
        <dbReference type="ARBA" id="ARBA00004496"/>
    </source>
</evidence>
<keyword evidence="9" id="KW-0315">Glutamine amidotransferase</keyword>
<name>A0A090MP19_AFIFE</name>
<dbReference type="HAMAP" id="MF_00164">
    <property type="entry name" value="GlmS"/>
    <property type="match status" value="1"/>
</dbReference>
<dbReference type="GO" id="GO:0005975">
    <property type="term" value="P:carbohydrate metabolic process"/>
    <property type="evidence" value="ECO:0007669"/>
    <property type="project" value="UniProtKB-UniRule"/>
</dbReference>
<dbReference type="PANTHER" id="PTHR10937">
    <property type="entry name" value="GLUCOSAMINE--FRUCTOSE-6-PHOSPHATE AMINOTRANSFERASE, ISOMERIZING"/>
    <property type="match status" value="1"/>
</dbReference>
<dbReference type="GO" id="GO:0097367">
    <property type="term" value="F:carbohydrate derivative binding"/>
    <property type="evidence" value="ECO:0007669"/>
    <property type="project" value="InterPro"/>
</dbReference>
<feature type="active site" description="For Fru-6P isomerization activity" evidence="10">
    <location>
        <position position="603"/>
    </location>
</feature>
<feature type="active site" description="Nucleophile; for GATase activity" evidence="10">
    <location>
        <position position="2"/>
    </location>
</feature>
<dbReference type="GO" id="GO:0006047">
    <property type="term" value="P:UDP-N-acetylglucosamine metabolic process"/>
    <property type="evidence" value="ECO:0007669"/>
    <property type="project" value="TreeGrafter"/>
</dbReference>
<dbReference type="Pfam" id="PF01380">
    <property type="entry name" value="SIS"/>
    <property type="match status" value="2"/>
</dbReference>
<dbReference type="EC" id="2.6.1.16" evidence="3 10"/>
<dbReference type="InterPro" id="IPR005855">
    <property type="entry name" value="GFAT"/>
</dbReference>
<dbReference type="SUPFAM" id="SSF56235">
    <property type="entry name" value="N-terminal nucleophile aminohydrolases (Ntn hydrolases)"/>
    <property type="match status" value="1"/>
</dbReference>
<feature type="domain" description="Glutamine amidotransferase type-2" evidence="11">
    <location>
        <begin position="2"/>
        <end position="217"/>
    </location>
</feature>
<protein>
    <recommendedName>
        <fullName evidence="4 10">Glutamine--fructose-6-phosphate aminotransferase [isomerizing]</fullName>
        <ecNumber evidence="3 10">2.6.1.16</ecNumber>
    </recommendedName>
    <alternativeName>
        <fullName evidence="10">D-fructose-6-phosphate amidotransferase</fullName>
    </alternativeName>
    <alternativeName>
        <fullName evidence="10">GFAT</fullName>
    </alternativeName>
    <alternativeName>
        <fullName evidence="10">Glucosamine-6-phosphate synthase</fullName>
    </alternativeName>
    <alternativeName>
        <fullName evidence="10">Hexosephosphate aminotransferase</fullName>
    </alternativeName>
    <alternativeName>
        <fullName evidence="10">L-glutamine--D-fructose-6-phosphate amidotransferase</fullName>
    </alternativeName>
</protein>
<dbReference type="FunFam" id="3.60.20.10:FF:000006">
    <property type="entry name" value="Glutamine--fructose-6-phosphate aminotransferase [isomerizing]"/>
    <property type="match status" value="1"/>
</dbReference>
<sequence length="608" mass="65802">MCGIVGILGRQPVADLLVDALKRLEYRGYDSAGVATLEGAHIERRRAEGKLKNLEARLKSSPLLGRVGIGHTRWATHGKPTENNAHPHASGKVAVVHNGIIENFRELRAELERDGAKFDSETDTEVVAHLVNSYLAKGFSPQDAVKEALPKLRGAFALGFVFEGHDNLMIGARKGSPLAIGYGDGEMYLGSDAIALAPFTDDISYLEDGDWAVLTREGASVFNEKNEPVKRDVLKSGASTFMVVKANYRHFMAKEIHEQPEVVGHTLARYVDMATDQVSLPVKLPFDFSKIGRISISACGTASYAGFVAKYWFERFARLPVELDVASEFRYREAPLRKGDLAIFISQSGETADTLAALRYAKAQGLHTISVVNVTTSTIARESETVLPTLAGPEIGVASTKAFTCQLMVLAALAVAAGKARGELTAEDEGRLVHALVEVPRLMSAALSLEPQIEKLARDIAKAQDVLYLGRGTSYPLALEGALKLKETSYIHAEGYAAGELKHGPIALIDEKMPVVVIAPHDRVFEKTVSNMQEVAARGGRIVLMTDAQGQREATVESLETIVLPDMPATVTPLVYAVPVQLLAYHTAVIMGTDVDQPRNLAKSVTVE</sequence>
<evidence type="ECO:0000256" key="7">
    <source>
        <dbReference type="ARBA" id="ARBA00022679"/>
    </source>
</evidence>